<evidence type="ECO:0000256" key="1">
    <source>
        <dbReference type="ARBA" id="ARBA00006479"/>
    </source>
</evidence>
<dbReference type="RefSeq" id="WP_078708346.1">
    <property type="nucleotide sequence ID" value="NZ_FUXL01000006.1"/>
</dbReference>
<dbReference type="OrthoDB" id="49685at2"/>
<dbReference type="EMBL" id="FUXL01000006">
    <property type="protein sequence ID" value="SKA12036.1"/>
    <property type="molecule type" value="Genomic_DNA"/>
</dbReference>
<keyword evidence="2" id="KW-0418">Kinase</keyword>
<dbReference type="Proteomes" id="UP000190135">
    <property type="component" value="Unassembled WGS sequence"/>
</dbReference>
<dbReference type="GO" id="GO:0016301">
    <property type="term" value="F:kinase activity"/>
    <property type="evidence" value="ECO:0007669"/>
    <property type="project" value="UniProtKB-KW"/>
</dbReference>
<name>A0A1T4R896_9HYPH</name>
<keyword evidence="3" id="KW-1185">Reference proteome</keyword>
<dbReference type="AlphaFoldDB" id="A0A1T4R896"/>
<reference evidence="2 3" key="1">
    <citation type="submission" date="2017-02" db="EMBL/GenBank/DDBJ databases">
        <authorList>
            <person name="Peterson S.W."/>
        </authorList>
    </citation>
    <scope>NUCLEOTIDE SEQUENCE [LARGE SCALE GENOMIC DNA]</scope>
    <source>
        <strain evidence="2 3">USBA 369</strain>
    </source>
</reference>
<dbReference type="InterPro" id="IPR043129">
    <property type="entry name" value="ATPase_NBD"/>
</dbReference>
<dbReference type="PANTHER" id="PTHR18964:SF149">
    <property type="entry name" value="BIFUNCTIONAL UDP-N-ACETYLGLUCOSAMINE 2-EPIMERASE_N-ACETYLMANNOSAMINE KINASE"/>
    <property type="match status" value="1"/>
</dbReference>
<dbReference type="CDD" id="cd23763">
    <property type="entry name" value="ASKHA_ATPase_ROK"/>
    <property type="match status" value="1"/>
</dbReference>
<comment type="similarity">
    <text evidence="1">Belongs to the ROK (NagC/XylR) family.</text>
</comment>
<dbReference type="Gene3D" id="3.30.420.40">
    <property type="match status" value="2"/>
</dbReference>
<dbReference type="STRING" id="1365950.SAMN05428963_10696"/>
<dbReference type="InterPro" id="IPR036390">
    <property type="entry name" value="WH_DNA-bd_sf"/>
</dbReference>
<dbReference type="InterPro" id="IPR000600">
    <property type="entry name" value="ROK"/>
</dbReference>
<sequence length="429" mass="45237">MSHASAGLGQGSNSGQVRRFNERVILAALRRMGEASKADLARIASLTNNAAGVIVQELEKAGLVSTLGKRRGGRGQPPTMLSLNPDGAYAIGIRLDRATIKTVLVDFTGAPIAQHVHTLDLPSPAETMGLLIADIGELLDHLPGRRERLVGIGLATPYDLGAWLDRLSLPAPSFKQWEGFDIGTALGEATNLDVVVENDGTAGTIAELFYGHGRKLDDFLYVFIGPAIGGGVVSQGAYLRGAHGNAGDIGMMPVRPSSLPSAPPTDKTWDILLSRASVSSLVRHLRWSGHVVTGLDDLAEAASVAPAAVEEWIVDGCEALTPALLAACSVLDTTAAVVDGDLPLDITKRLVDRLEARMAAEAAELRPPPKLLLGRLGQDASAIGAATLPLHLNFSPHADILTRRGNRNWPGFDERPSHFDAAAGDFANE</sequence>
<dbReference type="SUPFAM" id="SSF53067">
    <property type="entry name" value="Actin-like ATPase domain"/>
    <property type="match status" value="1"/>
</dbReference>
<dbReference type="InterPro" id="IPR036388">
    <property type="entry name" value="WH-like_DNA-bd_sf"/>
</dbReference>
<dbReference type="Pfam" id="PF00480">
    <property type="entry name" value="ROK"/>
    <property type="match status" value="1"/>
</dbReference>
<accession>A0A1T4R896</accession>
<gene>
    <name evidence="2" type="ORF">SAMN05428963_10696</name>
</gene>
<proteinExistence type="inferred from homology"/>
<organism evidence="2 3">
    <name type="scientific">Consotaella salsifontis</name>
    <dbReference type="NCBI Taxonomy" id="1365950"/>
    <lineage>
        <taxon>Bacteria</taxon>
        <taxon>Pseudomonadati</taxon>
        <taxon>Pseudomonadota</taxon>
        <taxon>Alphaproteobacteria</taxon>
        <taxon>Hyphomicrobiales</taxon>
        <taxon>Aurantimonadaceae</taxon>
        <taxon>Consotaella</taxon>
    </lineage>
</organism>
<evidence type="ECO:0000313" key="2">
    <source>
        <dbReference type="EMBL" id="SKA12036.1"/>
    </source>
</evidence>
<keyword evidence="2" id="KW-0808">Transferase</keyword>
<evidence type="ECO:0000313" key="3">
    <source>
        <dbReference type="Proteomes" id="UP000190135"/>
    </source>
</evidence>
<dbReference type="PANTHER" id="PTHR18964">
    <property type="entry name" value="ROK (REPRESSOR, ORF, KINASE) FAMILY"/>
    <property type="match status" value="1"/>
</dbReference>
<protein>
    <submittedName>
        <fullName evidence="2">Sugar kinase of the NBD/HSP70 family, may contain an N-terminal HTH domain</fullName>
    </submittedName>
</protein>
<dbReference type="SUPFAM" id="SSF46785">
    <property type="entry name" value="Winged helix' DNA-binding domain"/>
    <property type="match status" value="1"/>
</dbReference>
<dbReference type="Gene3D" id="1.10.10.10">
    <property type="entry name" value="Winged helix-like DNA-binding domain superfamily/Winged helix DNA-binding domain"/>
    <property type="match status" value="1"/>
</dbReference>